<organism evidence="2 3">
    <name type="scientific">Actinidia rufa</name>
    <dbReference type="NCBI Taxonomy" id="165716"/>
    <lineage>
        <taxon>Eukaryota</taxon>
        <taxon>Viridiplantae</taxon>
        <taxon>Streptophyta</taxon>
        <taxon>Embryophyta</taxon>
        <taxon>Tracheophyta</taxon>
        <taxon>Spermatophyta</taxon>
        <taxon>Magnoliopsida</taxon>
        <taxon>eudicotyledons</taxon>
        <taxon>Gunneridae</taxon>
        <taxon>Pentapetalae</taxon>
        <taxon>asterids</taxon>
        <taxon>Ericales</taxon>
        <taxon>Actinidiaceae</taxon>
        <taxon>Actinidia</taxon>
    </lineage>
</organism>
<name>A0A7J0H2D2_9ERIC</name>
<dbReference type="InterPro" id="IPR052751">
    <property type="entry name" value="Plant_MAPKKK"/>
</dbReference>
<dbReference type="EMBL" id="BJWL01000026">
    <property type="protein sequence ID" value="GFZ17263.1"/>
    <property type="molecule type" value="Genomic_DNA"/>
</dbReference>
<accession>A0A7J0H2D2</accession>
<dbReference type="SMART" id="SM00220">
    <property type="entry name" value="S_TKc"/>
    <property type="match status" value="1"/>
</dbReference>
<dbReference type="PROSITE" id="PS00108">
    <property type="entry name" value="PROTEIN_KINASE_ST"/>
    <property type="match status" value="1"/>
</dbReference>
<dbReference type="Proteomes" id="UP000585474">
    <property type="component" value="Unassembled WGS sequence"/>
</dbReference>
<comment type="caution">
    <text evidence="2">The sequence shown here is derived from an EMBL/GenBank/DDBJ whole genome shotgun (WGS) entry which is preliminary data.</text>
</comment>
<dbReference type="InterPro" id="IPR000719">
    <property type="entry name" value="Prot_kinase_dom"/>
</dbReference>
<keyword evidence="3" id="KW-1185">Reference proteome</keyword>
<dbReference type="GO" id="GO:0005524">
    <property type="term" value="F:ATP binding"/>
    <property type="evidence" value="ECO:0007669"/>
    <property type="project" value="InterPro"/>
</dbReference>
<keyword evidence="2" id="KW-0418">Kinase</keyword>
<dbReference type="PANTHER" id="PTHR48011:SF56">
    <property type="entry name" value="PROTEIN KINASE DOMAIN-CONTAINING PROTEIN"/>
    <property type="match status" value="1"/>
</dbReference>
<feature type="domain" description="Protein kinase" evidence="1">
    <location>
        <begin position="18"/>
        <end position="324"/>
    </location>
</feature>
<proteinExistence type="predicted"/>
<dbReference type="GO" id="GO:0004672">
    <property type="term" value="F:protein kinase activity"/>
    <property type="evidence" value="ECO:0007669"/>
    <property type="project" value="InterPro"/>
</dbReference>
<evidence type="ECO:0000313" key="3">
    <source>
        <dbReference type="Proteomes" id="UP000585474"/>
    </source>
</evidence>
<dbReference type="PANTHER" id="PTHR48011">
    <property type="entry name" value="CCR4-NOT TRANSCRIPTIONAL COMPLEX SUBUNIT CAF120-RELATED"/>
    <property type="match status" value="1"/>
</dbReference>
<evidence type="ECO:0000259" key="1">
    <source>
        <dbReference type="PROSITE" id="PS50011"/>
    </source>
</evidence>
<sequence length="324" mass="36803">MVFKRKYKELYGDGQKWFRGDEVTGKASSGRVHLATLKKPKWRLNHLPTLMVVKSTKISNSALLQKEADVLKDLQGCPYICRCFGDEITAGENNRMIYNLLLEYGKGGTLAEVIKKSGGCGLPKSDVKRYTRYILEGLTYIHDYGYVHCDLKPENIIIVPKFTCAGTEYIAKISDFEWVKSVRQDEKKREIYSDLFGTLRYLSPERVVEKRQEAPGDIWALGCIVVEMLTGKSMWDGKKDSEVKKILYEIEEGNRVIKIPSGVSKEARDFLKGLDEEQSIGDVEKTFCCYEVNDAESSCSFADPSKMRMKKRKVDSSSSCLSDE</sequence>
<dbReference type="AlphaFoldDB" id="A0A7J0H2D2"/>
<reference evidence="2 3" key="1">
    <citation type="submission" date="2019-07" db="EMBL/GenBank/DDBJ databases">
        <title>De Novo Assembly of kiwifruit Actinidia rufa.</title>
        <authorList>
            <person name="Sugita-Konishi S."/>
            <person name="Sato K."/>
            <person name="Mori E."/>
            <person name="Abe Y."/>
            <person name="Kisaki G."/>
            <person name="Hamano K."/>
            <person name="Suezawa K."/>
            <person name="Otani M."/>
            <person name="Fukuda T."/>
            <person name="Manabe T."/>
            <person name="Gomi K."/>
            <person name="Tabuchi M."/>
            <person name="Akimitsu K."/>
            <person name="Kataoka I."/>
        </authorList>
    </citation>
    <scope>NUCLEOTIDE SEQUENCE [LARGE SCALE GENOMIC DNA]</scope>
    <source>
        <strain evidence="3">cv. Fuchu</strain>
    </source>
</reference>
<dbReference type="Gene3D" id="1.10.510.10">
    <property type="entry name" value="Transferase(Phosphotransferase) domain 1"/>
    <property type="match status" value="1"/>
</dbReference>
<dbReference type="PROSITE" id="PS50011">
    <property type="entry name" value="PROTEIN_KINASE_DOM"/>
    <property type="match status" value="1"/>
</dbReference>
<dbReference type="GO" id="GO:0007165">
    <property type="term" value="P:signal transduction"/>
    <property type="evidence" value="ECO:0007669"/>
    <property type="project" value="TreeGrafter"/>
</dbReference>
<gene>
    <name evidence="2" type="ORF">Acr_26g0005330</name>
</gene>
<protein>
    <submittedName>
        <fullName evidence="2">Protein kinase superfamily protein</fullName>
    </submittedName>
</protein>
<dbReference type="SUPFAM" id="SSF56112">
    <property type="entry name" value="Protein kinase-like (PK-like)"/>
    <property type="match status" value="1"/>
</dbReference>
<dbReference type="OrthoDB" id="809706at2759"/>
<dbReference type="InterPro" id="IPR011009">
    <property type="entry name" value="Kinase-like_dom_sf"/>
</dbReference>
<dbReference type="Pfam" id="PF00069">
    <property type="entry name" value="Pkinase"/>
    <property type="match status" value="1"/>
</dbReference>
<evidence type="ECO:0000313" key="2">
    <source>
        <dbReference type="EMBL" id="GFZ17263.1"/>
    </source>
</evidence>
<dbReference type="InterPro" id="IPR008271">
    <property type="entry name" value="Ser/Thr_kinase_AS"/>
</dbReference>
<keyword evidence="2" id="KW-0808">Transferase</keyword>